<evidence type="ECO:0000256" key="4">
    <source>
        <dbReference type="PIRSR" id="PIRSR000097-1"/>
    </source>
</evidence>
<keyword evidence="9" id="KW-1185">Reference proteome</keyword>
<keyword evidence="2" id="KW-0521">NADP</keyword>
<dbReference type="InterPro" id="IPR018170">
    <property type="entry name" value="Aldo/ket_reductase_CS"/>
</dbReference>
<dbReference type="InterPro" id="IPR020471">
    <property type="entry name" value="AKR"/>
</dbReference>
<protein>
    <submittedName>
        <fullName evidence="8">Aldo/keto reductase</fullName>
    </submittedName>
</protein>
<name>A0A9X2ACD7_9FLAO</name>
<dbReference type="PROSITE" id="PS00063">
    <property type="entry name" value="ALDOKETO_REDUCTASE_3"/>
    <property type="match status" value="1"/>
</dbReference>
<dbReference type="SUPFAM" id="SSF51430">
    <property type="entry name" value="NAD(P)-linked oxidoreductase"/>
    <property type="match status" value="1"/>
</dbReference>
<dbReference type="Proteomes" id="UP001139226">
    <property type="component" value="Unassembled WGS sequence"/>
</dbReference>
<feature type="site" description="Lowers pKa of active site Tyr" evidence="6">
    <location>
        <position position="80"/>
    </location>
</feature>
<reference evidence="8" key="1">
    <citation type="submission" date="2022-03" db="EMBL/GenBank/DDBJ databases">
        <title>Gramella crocea sp. nov., isolated from activated sludge of a seafood processing plant.</title>
        <authorList>
            <person name="Zhang X."/>
        </authorList>
    </citation>
    <scope>NUCLEOTIDE SEQUENCE</scope>
    <source>
        <strain evidence="8">YJ019</strain>
    </source>
</reference>
<evidence type="ECO:0000313" key="8">
    <source>
        <dbReference type="EMBL" id="MCH4824367.1"/>
    </source>
</evidence>
<dbReference type="FunFam" id="3.20.20.100:FF:000015">
    <property type="entry name" value="Oxidoreductase, aldo/keto reductase family"/>
    <property type="match status" value="1"/>
</dbReference>
<evidence type="ECO:0000256" key="6">
    <source>
        <dbReference type="PIRSR" id="PIRSR000097-3"/>
    </source>
</evidence>
<feature type="active site" description="Proton donor" evidence="4">
    <location>
        <position position="55"/>
    </location>
</feature>
<dbReference type="AlphaFoldDB" id="A0A9X2ACD7"/>
<sequence>MDISDIKATITLHNGVKMPYLGLGVYKAEDGKEVKNAIHYALEAGYRLIDTAAFYDNEEGVGTAISSSNIPREDIFVTSKLWIDDQGKENTRKAFENSLKKLGFEYLDLYLIHWPVPGKFLESWKVLQKLYEDGKVKAIGVSNCLQHHLESIKDLGGIQPMVLQNEFHPKLIQQELIDYCRKNAIQYQAWSPLMRGEILDHKILKDLAEEHKKTIAQIVLRWDLEKGVASIPKSVHKDRIIENANIFDFELSPDDIQKIDALENHTRTGAHPDKFMEYFRKKGVIV</sequence>
<dbReference type="InterPro" id="IPR036812">
    <property type="entry name" value="NAD(P)_OxRdtase_dom_sf"/>
</dbReference>
<gene>
    <name evidence="8" type="ORF">ML462_14430</name>
</gene>
<evidence type="ECO:0000256" key="5">
    <source>
        <dbReference type="PIRSR" id="PIRSR000097-2"/>
    </source>
</evidence>
<evidence type="ECO:0000259" key="7">
    <source>
        <dbReference type="Pfam" id="PF00248"/>
    </source>
</evidence>
<evidence type="ECO:0000256" key="1">
    <source>
        <dbReference type="ARBA" id="ARBA00007905"/>
    </source>
</evidence>
<dbReference type="GO" id="GO:0016616">
    <property type="term" value="F:oxidoreductase activity, acting on the CH-OH group of donors, NAD or NADP as acceptor"/>
    <property type="evidence" value="ECO:0007669"/>
    <property type="project" value="UniProtKB-ARBA"/>
</dbReference>
<dbReference type="EMBL" id="JAKVTV010000005">
    <property type="protein sequence ID" value="MCH4824367.1"/>
    <property type="molecule type" value="Genomic_DNA"/>
</dbReference>
<dbReference type="Gene3D" id="3.20.20.100">
    <property type="entry name" value="NADP-dependent oxidoreductase domain"/>
    <property type="match status" value="1"/>
</dbReference>
<evidence type="ECO:0000256" key="3">
    <source>
        <dbReference type="ARBA" id="ARBA00023002"/>
    </source>
</evidence>
<keyword evidence="3" id="KW-0560">Oxidoreductase</keyword>
<dbReference type="PROSITE" id="PS00798">
    <property type="entry name" value="ALDOKETO_REDUCTASE_1"/>
    <property type="match status" value="1"/>
</dbReference>
<dbReference type="PANTHER" id="PTHR43827">
    <property type="entry name" value="2,5-DIKETO-D-GLUCONIC ACID REDUCTASE"/>
    <property type="match status" value="1"/>
</dbReference>
<evidence type="ECO:0000313" key="9">
    <source>
        <dbReference type="Proteomes" id="UP001139226"/>
    </source>
</evidence>
<dbReference type="InterPro" id="IPR023210">
    <property type="entry name" value="NADP_OxRdtase_dom"/>
</dbReference>
<dbReference type="PRINTS" id="PR00069">
    <property type="entry name" value="ALDKETRDTASE"/>
</dbReference>
<dbReference type="Pfam" id="PF00248">
    <property type="entry name" value="Aldo_ket_red"/>
    <property type="match status" value="1"/>
</dbReference>
<comment type="caution">
    <text evidence="8">The sequence shown here is derived from an EMBL/GenBank/DDBJ whole genome shotgun (WGS) entry which is preliminary data.</text>
</comment>
<feature type="binding site" evidence="5">
    <location>
        <position position="113"/>
    </location>
    <ligand>
        <name>substrate</name>
    </ligand>
</feature>
<accession>A0A9X2ACD7</accession>
<comment type="similarity">
    <text evidence="1">Belongs to the aldo/keto reductase family.</text>
</comment>
<dbReference type="PANTHER" id="PTHR43827:SF3">
    <property type="entry name" value="NADP-DEPENDENT OXIDOREDUCTASE DOMAIN-CONTAINING PROTEIN"/>
    <property type="match status" value="1"/>
</dbReference>
<dbReference type="RefSeq" id="WP_240714529.1">
    <property type="nucleotide sequence ID" value="NZ_JAKVTV010000005.1"/>
</dbReference>
<organism evidence="8 9">
    <name type="scientific">Christiangramia lutea</name>
    <dbReference type="NCBI Taxonomy" id="1607951"/>
    <lineage>
        <taxon>Bacteria</taxon>
        <taxon>Pseudomonadati</taxon>
        <taxon>Bacteroidota</taxon>
        <taxon>Flavobacteriia</taxon>
        <taxon>Flavobacteriales</taxon>
        <taxon>Flavobacteriaceae</taxon>
        <taxon>Christiangramia</taxon>
    </lineage>
</organism>
<evidence type="ECO:0000256" key="2">
    <source>
        <dbReference type="ARBA" id="ARBA00022857"/>
    </source>
</evidence>
<feature type="domain" description="NADP-dependent oxidoreductase" evidence="7">
    <location>
        <begin position="25"/>
        <end position="263"/>
    </location>
</feature>
<dbReference type="PIRSF" id="PIRSF000097">
    <property type="entry name" value="AKR"/>
    <property type="match status" value="1"/>
</dbReference>
<proteinExistence type="inferred from homology"/>